<keyword evidence="3" id="KW-1185">Reference proteome</keyword>
<feature type="compositionally biased region" description="Low complexity" evidence="1">
    <location>
        <begin position="360"/>
        <end position="386"/>
    </location>
</feature>
<evidence type="ECO:0000256" key="1">
    <source>
        <dbReference type="SAM" id="MobiDB-lite"/>
    </source>
</evidence>
<protein>
    <submittedName>
        <fullName evidence="2">Uncharacterized protein</fullName>
    </submittedName>
</protein>
<feature type="compositionally biased region" description="Polar residues" evidence="1">
    <location>
        <begin position="108"/>
        <end position="122"/>
    </location>
</feature>
<reference evidence="2" key="1">
    <citation type="submission" date="2023-07" db="EMBL/GenBank/DDBJ databases">
        <title>A chromosome-level genome assembly of Lolium multiflorum.</title>
        <authorList>
            <person name="Chen Y."/>
            <person name="Copetti D."/>
            <person name="Kolliker R."/>
            <person name="Studer B."/>
        </authorList>
    </citation>
    <scope>NUCLEOTIDE SEQUENCE</scope>
    <source>
        <strain evidence="2">02402/16</strain>
        <tissue evidence="2">Leaf</tissue>
    </source>
</reference>
<feature type="compositionally biased region" description="Low complexity" evidence="1">
    <location>
        <begin position="123"/>
        <end position="140"/>
    </location>
</feature>
<feature type="compositionally biased region" description="Basic residues" evidence="1">
    <location>
        <begin position="92"/>
        <end position="102"/>
    </location>
</feature>
<dbReference type="PANTHER" id="PTHR33601:SF1">
    <property type="entry name" value="PROTEIN LITTLE ZIPPER 4"/>
    <property type="match status" value="1"/>
</dbReference>
<dbReference type="InterPro" id="IPR039312">
    <property type="entry name" value="ZPR"/>
</dbReference>
<feature type="compositionally biased region" description="Low complexity" evidence="1">
    <location>
        <begin position="278"/>
        <end position="304"/>
    </location>
</feature>
<gene>
    <name evidence="2" type="ORF">QYE76_043853</name>
</gene>
<dbReference type="Proteomes" id="UP001231189">
    <property type="component" value="Unassembled WGS sequence"/>
</dbReference>
<evidence type="ECO:0000313" key="2">
    <source>
        <dbReference type="EMBL" id="KAK1683005.1"/>
    </source>
</evidence>
<accession>A0AAD8TI07</accession>
<dbReference type="PANTHER" id="PTHR33601">
    <property type="entry name" value="PROTEIN LITTLE ZIPPER 4"/>
    <property type="match status" value="1"/>
</dbReference>
<feature type="region of interest" description="Disordered" evidence="1">
    <location>
        <begin position="1"/>
        <end position="28"/>
    </location>
</feature>
<organism evidence="2 3">
    <name type="scientific">Lolium multiflorum</name>
    <name type="common">Italian ryegrass</name>
    <name type="synonym">Lolium perenne subsp. multiflorum</name>
    <dbReference type="NCBI Taxonomy" id="4521"/>
    <lineage>
        <taxon>Eukaryota</taxon>
        <taxon>Viridiplantae</taxon>
        <taxon>Streptophyta</taxon>
        <taxon>Embryophyta</taxon>
        <taxon>Tracheophyta</taxon>
        <taxon>Spermatophyta</taxon>
        <taxon>Magnoliopsida</taxon>
        <taxon>Liliopsida</taxon>
        <taxon>Poales</taxon>
        <taxon>Poaceae</taxon>
        <taxon>BOP clade</taxon>
        <taxon>Pooideae</taxon>
        <taxon>Poodae</taxon>
        <taxon>Poeae</taxon>
        <taxon>Poeae Chloroplast Group 2 (Poeae type)</taxon>
        <taxon>Loliodinae</taxon>
        <taxon>Loliinae</taxon>
        <taxon>Lolium</taxon>
    </lineage>
</organism>
<name>A0AAD8TI07_LOLMU</name>
<proteinExistence type="predicted"/>
<feature type="region of interest" description="Disordered" evidence="1">
    <location>
        <begin position="360"/>
        <end position="402"/>
    </location>
</feature>
<dbReference type="AlphaFoldDB" id="A0AAD8TI07"/>
<comment type="caution">
    <text evidence="2">The sequence shown here is derived from an EMBL/GenBank/DDBJ whole genome shotgun (WGS) entry which is preliminary data.</text>
</comment>
<sequence>MRLPSSGGWKMAVNSIGVPPPPKPHTDQWRDAIKARRAQLTAVDDNNDAWWTTYFKEKYDVEMYSTDGLVGGPNSWNKDGRALLGRSGAHPRERHPRHPQRRSRLEMPSSSSPQWQLRRTTYSSSSHSSSSGPARSTPSSLYRSAPYTVPKREVKEEPATPVNTRRGGSGSRRQQGRRGGALLIPKPEVKEPRNRRGGAAGGVRAAAAAHRRSDDPEDCPGLRAAFLASMNDKDAWRGNLDAAIAMSIRDSGKPLVDLTDDGEEGPNGLVKDEPVGASSRRSSPTTCTTSSSTTTPPAAASGSRLGRNRMDRLNVKLYMQNCYILQENERLRKKAQLLNQENQTLLTELKQRLARTAAATKAAGNAAAAGGGRAPLPDLNAAPPAHAVHDKAAPKSHKAAAN</sequence>
<feature type="region of interest" description="Disordered" evidence="1">
    <location>
        <begin position="255"/>
        <end position="307"/>
    </location>
</feature>
<evidence type="ECO:0000313" key="3">
    <source>
        <dbReference type="Proteomes" id="UP001231189"/>
    </source>
</evidence>
<feature type="region of interest" description="Disordered" evidence="1">
    <location>
        <begin position="68"/>
        <end position="181"/>
    </location>
</feature>
<dbReference type="EMBL" id="JAUUTY010000002">
    <property type="protein sequence ID" value="KAK1683005.1"/>
    <property type="molecule type" value="Genomic_DNA"/>
</dbReference>